<evidence type="ECO:0000256" key="3">
    <source>
        <dbReference type="ARBA" id="ARBA00022771"/>
    </source>
</evidence>
<evidence type="ECO:0000256" key="2">
    <source>
        <dbReference type="ARBA" id="ARBA00022737"/>
    </source>
</evidence>
<evidence type="ECO:0000313" key="8">
    <source>
        <dbReference type="EMBL" id="KAA0203493.1"/>
    </source>
</evidence>
<proteinExistence type="predicted"/>
<dbReference type="InterPro" id="IPR001878">
    <property type="entry name" value="Znf_CCHC"/>
</dbReference>
<evidence type="ECO:0000256" key="5">
    <source>
        <dbReference type="PROSITE-ProRule" id="PRU00047"/>
    </source>
</evidence>
<dbReference type="OrthoDB" id="3863715at2759"/>
<comment type="caution">
    <text evidence="8">The sequence shown here is derived from an EMBL/GenBank/DDBJ whole genome shotgun (WGS) entry which is preliminary data.</text>
</comment>
<dbReference type="InterPro" id="IPR036875">
    <property type="entry name" value="Znf_CCHC_sf"/>
</dbReference>
<reference evidence="8" key="1">
    <citation type="submission" date="2014-08" db="EMBL/GenBank/DDBJ databases">
        <authorList>
            <person name="Murali S."/>
            <person name="Richards S."/>
            <person name="Bandaranaike D."/>
            <person name="Bellair M."/>
            <person name="Blankenburg K."/>
            <person name="Chao H."/>
            <person name="Dinh H."/>
            <person name="Doddapaneni H."/>
            <person name="Dugan-Rocha S."/>
            <person name="Elkadiri S."/>
            <person name="Gnanaolivu R."/>
            <person name="Hughes D."/>
            <person name="Lee S."/>
            <person name="Li M."/>
            <person name="Ming W."/>
            <person name="Munidasa M."/>
            <person name="Muniz J."/>
            <person name="Nguyen L."/>
            <person name="Osuji N."/>
            <person name="Pu L.-L."/>
            <person name="Puazo M."/>
            <person name="Skinner E."/>
            <person name="Qu C."/>
            <person name="Quiroz J."/>
            <person name="Raj R."/>
            <person name="Weissenberger G."/>
            <person name="Xin Y."/>
            <person name="Zou X."/>
            <person name="Han Y."/>
            <person name="Worley K."/>
            <person name="Muzny D."/>
            <person name="Gibbs R."/>
        </authorList>
    </citation>
    <scope>NUCLEOTIDE SEQUENCE</scope>
    <source>
        <strain evidence="8">HAZT.00-mixed</strain>
        <tissue evidence="8">Whole organism</tissue>
    </source>
</reference>
<dbReference type="Pfam" id="PF00098">
    <property type="entry name" value="zf-CCHC"/>
    <property type="match status" value="1"/>
</dbReference>
<keyword evidence="3 5" id="KW-0863">Zinc-finger</keyword>
<evidence type="ECO:0000259" key="7">
    <source>
        <dbReference type="PROSITE" id="PS50158"/>
    </source>
</evidence>
<feature type="region of interest" description="Disordered" evidence="6">
    <location>
        <begin position="94"/>
        <end position="115"/>
    </location>
</feature>
<dbReference type="SMART" id="SM00343">
    <property type="entry name" value="ZnF_C2HC"/>
    <property type="match status" value="2"/>
</dbReference>
<feature type="domain" description="CCHC-type" evidence="7">
    <location>
        <begin position="23"/>
        <end position="38"/>
    </location>
</feature>
<dbReference type="Proteomes" id="UP000711488">
    <property type="component" value="Unassembled WGS sequence"/>
</dbReference>
<gene>
    <name evidence="8" type="ORF">HAZT_HAZT010343</name>
</gene>
<name>A0A6A0HCI4_HYAAZ</name>
<dbReference type="PROSITE" id="PS50158">
    <property type="entry name" value="ZF_CCHC"/>
    <property type="match status" value="1"/>
</dbReference>
<dbReference type="SUPFAM" id="SSF57756">
    <property type="entry name" value="Retrovirus zinc finger-like domains"/>
    <property type="match status" value="1"/>
</dbReference>
<reference evidence="8" key="3">
    <citation type="submission" date="2019-06" db="EMBL/GenBank/DDBJ databases">
        <authorList>
            <person name="Poynton C."/>
            <person name="Hasenbein S."/>
            <person name="Benoit J.B."/>
            <person name="Sepulveda M.S."/>
            <person name="Poelchau M.F."/>
            <person name="Murali S.C."/>
            <person name="Chen S."/>
            <person name="Glastad K.M."/>
            <person name="Werren J.H."/>
            <person name="Vineis J.H."/>
            <person name="Bowen J.L."/>
            <person name="Friedrich M."/>
            <person name="Jones J."/>
            <person name="Robertson H.M."/>
            <person name="Feyereisen R."/>
            <person name="Mechler-Hickson A."/>
            <person name="Mathers N."/>
            <person name="Lee C.E."/>
            <person name="Colbourne J.K."/>
            <person name="Biales A."/>
            <person name="Johnston J.S."/>
            <person name="Wellborn G.A."/>
            <person name="Rosendale A.J."/>
            <person name="Cridge A.G."/>
            <person name="Munoz-Torres M.C."/>
            <person name="Bain P.A."/>
            <person name="Manny A.R."/>
            <person name="Major K.M."/>
            <person name="Lambert F.N."/>
            <person name="Vulpe C.D."/>
            <person name="Tuck P."/>
            <person name="Blalock B.J."/>
            <person name="Lin Y.-Y."/>
            <person name="Smith M.E."/>
            <person name="Ochoa-Acuna H."/>
            <person name="Chen M.-J.M."/>
            <person name="Childers C.P."/>
            <person name="Qu J."/>
            <person name="Dugan S."/>
            <person name="Lee S.L."/>
            <person name="Chao H."/>
            <person name="Dinh H."/>
            <person name="Han Y."/>
            <person name="Doddapaneni H."/>
            <person name="Worley K.C."/>
            <person name="Muzny D.M."/>
            <person name="Gibbs R.A."/>
            <person name="Richards S."/>
        </authorList>
    </citation>
    <scope>NUCLEOTIDE SEQUENCE</scope>
    <source>
        <strain evidence="8">HAZT.00-mixed</strain>
        <tissue evidence="8">Whole organism</tissue>
    </source>
</reference>
<dbReference type="AlphaFoldDB" id="A0A6A0HCI4"/>
<keyword evidence="1" id="KW-0479">Metal-binding</keyword>
<dbReference type="FunFam" id="4.10.60.10:FF:000091">
    <property type="entry name" value="Zinc finger CCHC-type-containing 9"/>
    <property type="match status" value="1"/>
</dbReference>
<dbReference type="EMBL" id="JQDR03001551">
    <property type="protein sequence ID" value="KAA0203493.1"/>
    <property type="molecule type" value="Genomic_DNA"/>
</dbReference>
<keyword evidence="2" id="KW-0677">Repeat</keyword>
<dbReference type="GO" id="GO:0003676">
    <property type="term" value="F:nucleic acid binding"/>
    <property type="evidence" value="ECO:0007669"/>
    <property type="project" value="InterPro"/>
</dbReference>
<organism evidence="8">
    <name type="scientific">Hyalella azteca</name>
    <name type="common">Amphipod</name>
    <dbReference type="NCBI Taxonomy" id="294128"/>
    <lineage>
        <taxon>Eukaryota</taxon>
        <taxon>Metazoa</taxon>
        <taxon>Ecdysozoa</taxon>
        <taxon>Arthropoda</taxon>
        <taxon>Crustacea</taxon>
        <taxon>Multicrustacea</taxon>
        <taxon>Malacostraca</taxon>
        <taxon>Eumalacostraca</taxon>
        <taxon>Peracarida</taxon>
        <taxon>Amphipoda</taxon>
        <taxon>Senticaudata</taxon>
        <taxon>Talitrida</taxon>
        <taxon>Talitroidea</taxon>
        <taxon>Hyalellidae</taxon>
        <taxon>Hyalella</taxon>
    </lineage>
</organism>
<dbReference type="GO" id="GO:0008270">
    <property type="term" value="F:zinc ion binding"/>
    <property type="evidence" value="ECO:0007669"/>
    <property type="project" value="UniProtKB-KW"/>
</dbReference>
<evidence type="ECO:0000256" key="6">
    <source>
        <dbReference type="SAM" id="MobiDB-lite"/>
    </source>
</evidence>
<reference evidence="8" key="2">
    <citation type="journal article" date="2018" name="Environ. Sci. Technol.">
        <title>The Toxicogenome of Hyalella azteca: A Model for Sediment Ecotoxicology and Evolutionary Toxicology.</title>
        <authorList>
            <person name="Poynton H.C."/>
            <person name="Hasenbein S."/>
            <person name="Benoit J.B."/>
            <person name="Sepulveda M.S."/>
            <person name="Poelchau M.F."/>
            <person name="Hughes D.S.T."/>
            <person name="Murali S.C."/>
            <person name="Chen S."/>
            <person name="Glastad K.M."/>
            <person name="Goodisman M.A.D."/>
            <person name="Werren J.H."/>
            <person name="Vineis J.H."/>
            <person name="Bowen J.L."/>
            <person name="Friedrich M."/>
            <person name="Jones J."/>
            <person name="Robertson H.M."/>
            <person name="Feyereisen R."/>
            <person name="Mechler-Hickson A."/>
            <person name="Mathers N."/>
            <person name="Lee C.E."/>
            <person name="Colbourne J.K."/>
            <person name="Biales A."/>
            <person name="Johnston J.S."/>
            <person name="Wellborn G.A."/>
            <person name="Rosendale A.J."/>
            <person name="Cridge A.G."/>
            <person name="Munoz-Torres M.C."/>
            <person name="Bain P.A."/>
            <person name="Manny A.R."/>
            <person name="Major K.M."/>
            <person name="Lambert F.N."/>
            <person name="Vulpe C.D."/>
            <person name="Tuck P."/>
            <person name="Blalock B.J."/>
            <person name="Lin Y.Y."/>
            <person name="Smith M.E."/>
            <person name="Ochoa-Acuna H."/>
            <person name="Chen M.M."/>
            <person name="Childers C.P."/>
            <person name="Qu J."/>
            <person name="Dugan S."/>
            <person name="Lee S.L."/>
            <person name="Chao H."/>
            <person name="Dinh H."/>
            <person name="Han Y."/>
            <person name="Doddapaneni H."/>
            <person name="Worley K.C."/>
            <person name="Muzny D.M."/>
            <person name="Gibbs R.A."/>
            <person name="Richards S."/>
        </authorList>
    </citation>
    <scope>NUCLEOTIDE SEQUENCE</scope>
    <source>
        <strain evidence="8">HAZT.00-mixed</strain>
        <tissue evidence="8">Whole organism</tissue>
    </source>
</reference>
<evidence type="ECO:0000256" key="4">
    <source>
        <dbReference type="ARBA" id="ARBA00022833"/>
    </source>
</evidence>
<keyword evidence="4" id="KW-0862">Zinc</keyword>
<feature type="compositionally biased region" description="Basic residues" evidence="6">
    <location>
        <begin position="105"/>
        <end position="115"/>
    </location>
</feature>
<dbReference type="GO" id="GO:0005730">
    <property type="term" value="C:nucleolus"/>
    <property type="evidence" value="ECO:0007669"/>
    <property type="project" value="TreeGrafter"/>
</dbReference>
<protein>
    <recommendedName>
        <fullName evidence="7">CCHC-type domain-containing protein</fullName>
    </recommendedName>
</protein>
<dbReference type="Gene3D" id="4.10.60.10">
    <property type="entry name" value="Zinc finger, CCHC-type"/>
    <property type="match status" value="1"/>
</dbReference>
<dbReference type="InterPro" id="IPR042246">
    <property type="entry name" value="ZCCHC9"/>
</dbReference>
<dbReference type="PANTHER" id="PTHR46242:SF1">
    <property type="entry name" value="ZINC FINGER CCHC DOMAIN-CONTAINING PROTEIN 9"/>
    <property type="match status" value="1"/>
</dbReference>
<sequence length="115" mass="12687">MSCGSLEHQSDTCSEAQFSYATCFICRQKGHISRECPKNTKGLYPHGGGCTLCDSNQHLIKDCPRNTEEQKERPELKAGVLKAGQLLEVMEDATPVTPSDSANVTKKKKNKVVKF</sequence>
<dbReference type="PANTHER" id="PTHR46242">
    <property type="entry name" value="ZINC FINGER CCHC DOMAIN-CONTAINING PROTEIN 9 ZCCHC9"/>
    <property type="match status" value="1"/>
</dbReference>
<evidence type="ECO:0000256" key="1">
    <source>
        <dbReference type="ARBA" id="ARBA00022723"/>
    </source>
</evidence>
<accession>A0A6A0HCI4</accession>